<evidence type="ECO:0000256" key="2">
    <source>
        <dbReference type="ARBA" id="ARBA00022448"/>
    </source>
</evidence>
<dbReference type="GO" id="GO:0005524">
    <property type="term" value="F:ATP binding"/>
    <property type="evidence" value="ECO:0007669"/>
    <property type="project" value="UniProtKB-UniRule"/>
</dbReference>
<dbReference type="InterPro" id="IPR014272">
    <property type="entry name" value="ATPase_V0-cplx_csu"/>
</dbReference>
<dbReference type="PANTHER" id="PTHR38682:SF1">
    <property type="entry name" value="V-TYPE ATP SYNTHASE SUBUNIT C"/>
    <property type="match status" value="1"/>
</dbReference>
<dbReference type="HAMAP" id="MF_00314">
    <property type="entry name" value="ATP_synth_C_arch"/>
    <property type="match status" value="1"/>
</dbReference>
<dbReference type="InterPro" id="IPR002843">
    <property type="entry name" value="ATPase_V0-cplx_csu/dsu"/>
</dbReference>
<proteinExistence type="inferred from homology"/>
<accession>A0A498H5D4</accession>
<dbReference type="Gene3D" id="1.20.1690.10">
    <property type="entry name" value="V-type ATP synthase subunit C domain"/>
    <property type="match status" value="2"/>
</dbReference>
<dbReference type="OrthoDB" id="4272at2157"/>
<comment type="subcellular location">
    <subcellularLocation>
        <location evidence="6">Cell membrane</location>
        <topology evidence="6">Peripheral membrane protein</topology>
    </subcellularLocation>
</comment>
<dbReference type="GO" id="GO:0046933">
    <property type="term" value="F:proton-transporting ATP synthase activity, rotational mechanism"/>
    <property type="evidence" value="ECO:0007669"/>
    <property type="project" value="UniProtKB-UniRule"/>
</dbReference>
<keyword evidence="3 6" id="KW-0375">Hydrogen ion transport</keyword>
<protein>
    <recommendedName>
        <fullName evidence="6">A-type ATP synthase subunit C</fullName>
    </recommendedName>
</protein>
<comment type="similarity">
    <text evidence="1 6">Belongs to the V-ATPase V0D/AC39 subunit family.</text>
</comment>
<dbReference type="GO" id="GO:0042777">
    <property type="term" value="P:proton motive force-driven plasma membrane ATP synthesis"/>
    <property type="evidence" value="ECO:0007669"/>
    <property type="project" value="UniProtKB-UniRule"/>
</dbReference>
<evidence type="ECO:0000256" key="1">
    <source>
        <dbReference type="ARBA" id="ARBA00006709"/>
    </source>
</evidence>
<keyword evidence="6" id="KW-1003">Cell membrane</keyword>
<evidence type="ECO:0000313" key="8">
    <source>
        <dbReference type="Proteomes" id="UP000290932"/>
    </source>
</evidence>
<dbReference type="NCBIfam" id="TIGR02923">
    <property type="entry name" value="AhaC"/>
    <property type="match status" value="1"/>
</dbReference>
<dbReference type="SUPFAM" id="SSF103486">
    <property type="entry name" value="V-type ATP synthase subunit C"/>
    <property type="match status" value="1"/>
</dbReference>
<keyword evidence="4 6" id="KW-0406">Ion transport</keyword>
<dbReference type="AlphaFoldDB" id="A0A498H5D4"/>
<dbReference type="Pfam" id="PF01992">
    <property type="entry name" value="vATP-synt_AC39"/>
    <property type="match status" value="1"/>
</dbReference>
<dbReference type="InterPro" id="IPR035067">
    <property type="entry name" value="V-type_ATPase_csu/dsu"/>
</dbReference>
<keyword evidence="8" id="KW-1185">Reference proteome</keyword>
<keyword evidence="5 6" id="KW-0066">ATP synthesis</keyword>
<evidence type="ECO:0000313" key="7">
    <source>
        <dbReference type="EMBL" id="RXE56956.1"/>
    </source>
</evidence>
<evidence type="ECO:0000256" key="4">
    <source>
        <dbReference type="ARBA" id="ARBA00023065"/>
    </source>
</evidence>
<organism evidence="7 8">
    <name type="scientific">Methanoculleus taiwanensis</name>
    <dbReference type="NCBI Taxonomy" id="1550565"/>
    <lineage>
        <taxon>Archaea</taxon>
        <taxon>Methanobacteriati</taxon>
        <taxon>Methanobacteriota</taxon>
        <taxon>Stenosarchaea group</taxon>
        <taxon>Methanomicrobia</taxon>
        <taxon>Methanomicrobiales</taxon>
        <taxon>Methanomicrobiaceae</taxon>
        <taxon>Methanoculleus</taxon>
    </lineage>
</organism>
<comment type="function">
    <text evidence="6">Component of the A-type ATP synthase that produces ATP from ADP in the presence of a proton gradient across the membrane.</text>
</comment>
<dbReference type="GO" id="GO:0005886">
    <property type="term" value="C:plasma membrane"/>
    <property type="evidence" value="ECO:0007669"/>
    <property type="project" value="UniProtKB-SubCell"/>
</dbReference>
<keyword evidence="2 6" id="KW-0813">Transport</keyword>
<dbReference type="NCBIfam" id="NF002268">
    <property type="entry name" value="PRK01198.1-4"/>
    <property type="match status" value="1"/>
</dbReference>
<evidence type="ECO:0000256" key="6">
    <source>
        <dbReference type="HAMAP-Rule" id="MF_00314"/>
    </source>
</evidence>
<dbReference type="InterPro" id="IPR044911">
    <property type="entry name" value="V-type_ATPase_csu/dsu_dom_3"/>
</dbReference>
<dbReference type="Gene3D" id="1.10.132.50">
    <property type="entry name" value="ATP synthase (C/AC39) subunit, domain 3"/>
    <property type="match status" value="1"/>
</dbReference>
<dbReference type="Proteomes" id="UP000290932">
    <property type="component" value="Unassembled WGS sequence"/>
</dbReference>
<keyword evidence="6" id="KW-0472">Membrane</keyword>
<dbReference type="RefSeq" id="WP_128692706.1">
    <property type="nucleotide sequence ID" value="NZ_LHQS01000001.1"/>
</dbReference>
<dbReference type="InterPro" id="IPR050873">
    <property type="entry name" value="V-ATPase_V0D/AC39_subunit"/>
</dbReference>
<dbReference type="PANTHER" id="PTHR38682">
    <property type="entry name" value="V-TYPE ATP SYNTHASE SUBUNIT C"/>
    <property type="match status" value="1"/>
</dbReference>
<reference evidence="7 8" key="1">
    <citation type="journal article" date="2015" name="Int. J. Syst. Evol. Microbiol.">
        <title>Methanoculleus taiwanensis sp. nov., a methanogen isolated from deep marine sediment at the deformation front area near Taiwan.</title>
        <authorList>
            <person name="Weng C.Y."/>
            <person name="Chen S.C."/>
            <person name="Lai M.C."/>
            <person name="Wu S.Y."/>
            <person name="Lin S."/>
            <person name="Yang T.F."/>
            <person name="Chen P.C."/>
        </authorList>
    </citation>
    <scope>NUCLEOTIDE SEQUENCE [LARGE SCALE GENOMIC DNA]</scope>
    <source>
        <strain evidence="7 8">CYW4</strain>
    </source>
</reference>
<name>A0A498H5D4_9EURY</name>
<comment type="subunit">
    <text evidence="6">Has multiple subunits with at least A(3), B(3), C, D, E, F, H, I and proteolipid K(x).</text>
</comment>
<dbReference type="GO" id="GO:0046961">
    <property type="term" value="F:proton-transporting ATPase activity, rotational mechanism"/>
    <property type="evidence" value="ECO:0007669"/>
    <property type="project" value="InterPro"/>
</dbReference>
<gene>
    <name evidence="6" type="primary">atpC</name>
    <name evidence="7" type="ORF">ABH15_02085</name>
</gene>
<sequence length="351" mass="40488">MAEISSGSAQYIYVCTRMRVRRSQLIPREDYLRMLNMSLPEITRFIEDTGYKAEIDELATAFSGIDLVEVALSWNLAKEYQNILNITPGNLMRFTASYLRRWDIQNVLTILRGKAQGTSAGKIREVLIPAGALDRVFLDRLLVEDSPDRIVEALKSTRLYPVLEREFPRAVETGSYARLENELYKGYYERLLAETKGEVKGGRVFRNYVQLEIDIRNIQNLFRLRSQRVTEDVRDMMIPGGSFTVDELQRLALIEGRDEFIDAVKKQVSLPSLLNTLEELRGVRPIREAETGLTRVQLEQMDRMSKRYPISITPILAYLEHKKYEVANLRALARGKEANLPSERIQDYLVM</sequence>
<dbReference type="InterPro" id="IPR036079">
    <property type="entry name" value="ATPase_csu/dsu_sf"/>
</dbReference>
<dbReference type="EMBL" id="LHQS01000001">
    <property type="protein sequence ID" value="RXE56956.1"/>
    <property type="molecule type" value="Genomic_DNA"/>
</dbReference>
<evidence type="ECO:0000256" key="3">
    <source>
        <dbReference type="ARBA" id="ARBA00022781"/>
    </source>
</evidence>
<dbReference type="GO" id="GO:0033179">
    <property type="term" value="C:proton-transporting V-type ATPase, V0 domain"/>
    <property type="evidence" value="ECO:0007669"/>
    <property type="project" value="InterPro"/>
</dbReference>
<evidence type="ECO:0000256" key="5">
    <source>
        <dbReference type="ARBA" id="ARBA00023310"/>
    </source>
</evidence>
<comment type="caution">
    <text evidence="7">The sequence shown here is derived from an EMBL/GenBank/DDBJ whole genome shotgun (WGS) entry which is preliminary data.</text>
</comment>